<feature type="transmembrane region" description="Helical" evidence="7">
    <location>
        <begin position="248"/>
        <end position="266"/>
    </location>
</feature>
<name>A0A975S3G9_9RHOB</name>
<keyword evidence="6 7" id="KW-0472">Membrane</keyword>
<feature type="transmembrane region" description="Helical" evidence="7">
    <location>
        <begin position="418"/>
        <end position="437"/>
    </location>
</feature>
<gene>
    <name evidence="8" type="ORF">KM031_18110</name>
</gene>
<dbReference type="KEGG" id="gfu:KM031_18110"/>
<organism evidence="8 9">
    <name type="scientific">Gemmobacter fulvus</name>
    <dbReference type="NCBI Taxonomy" id="2840474"/>
    <lineage>
        <taxon>Bacteria</taxon>
        <taxon>Pseudomonadati</taxon>
        <taxon>Pseudomonadota</taxon>
        <taxon>Alphaproteobacteria</taxon>
        <taxon>Rhodobacterales</taxon>
        <taxon>Paracoccaceae</taxon>
        <taxon>Gemmobacter</taxon>
    </lineage>
</organism>
<dbReference type="PANTHER" id="PTHR30250">
    <property type="entry name" value="PST FAMILY PREDICTED COLANIC ACID TRANSPORTER"/>
    <property type="match status" value="1"/>
</dbReference>
<keyword evidence="8" id="KW-0614">Plasmid</keyword>
<keyword evidence="3" id="KW-1003">Cell membrane</keyword>
<evidence type="ECO:0000256" key="3">
    <source>
        <dbReference type="ARBA" id="ARBA00022475"/>
    </source>
</evidence>
<dbReference type="EMBL" id="CP076362">
    <property type="protein sequence ID" value="QWK92210.1"/>
    <property type="molecule type" value="Genomic_DNA"/>
</dbReference>
<feature type="transmembrane region" description="Helical" evidence="7">
    <location>
        <begin position="287"/>
        <end position="310"/>
    </location>
</feature>
<feature type="transmembrane region" description="Helical" evidence="7">
    <location>
        <begin position="156"/>
        <end position="174"/>
    </location>
</feature>
<feature type="transmembrane region" description="Helical" evidence="7">
    <location>
        <begin position="180"/>
        <end position="198"/>
    </location>
</feature>
<feature type="transmembrane region" description="Helical" evidence="7">
    <location>
        <begin position="385"/>
        <end position="406"/>
    </location>
</feature>
<dbReference type="GO" id="GO:0005886">
    <property type="term" value="C:plasma membrane"/>
    <property type="evidence" value="ECO:0007669"/>
    <property type="project" value="UniProtKB-SubCell"/>
</dbReference>
<feature type="transmembrane region" description="Helical" evidence="7">
    <location>
        <begin position="20"/>
        <end position="40"/>
    </location>
</feature>
<feature type="transmembrane region" description="Helical" evidence="7">
    <location>
        <begin position="79"/>
        <end position="103"/>
    </location>
</feature>
<evidence type="ECO:0000256" key="6">
    <source>
        <dbReference type="ARBA" id="ARBA00023136"/>
    </source>
</evidence>
<dbReference type="PANTHER" id="PTHR30250:SF10">
    <property type="entry name" value="LIPOPOLYSACCHARIDE BIOSYNTHESIS PROTEIN WZXC"/>
    <property type="match status" value="1"/>
</dbReference>
<dbReference type="AlphaFoldDB" id="A0A975S3G9"/>
<evidence type="ECO:0000313" key="8">
    <source>
        <dbReference type="EMBL" id="QWK92210.1"/>
    </source>
</evidence>
<dbReference type="RefSeq" id="WP_215505112.1">
    <property type="nucleotide sequence ID" value="NZ_CP076362.1"/>
</dbReference>
<feature type="transmembrane region" description="Helical" evidence="7">
    <location>
        <begin position="449"/>
        <end position="468"/>
    </location>
</feature>
<accession>A0A975S3G9</accession>
<evidence type="ECO:0000256" key="5">
    <source>
        <dbReference type="ARBA" id="ARBA00022989"/>
    </source>
</evidence>
<keyword evidence="9" id="KW-1185">Reference proteome</keyword>
<reference evidence="8" key="1">
    <citation type="submission" date="2021-06" db="EMBL/GenBank/DDBJ databases">
        <authorList>
            <person name="Lee C.-S."/>
            <person name="Jin L."/>
        </authorList>
    </citation>
    <scope>NUCLEOTIDE SEQUENCE</scope>
    <source>
        <strain evidence="8">Con5</strain>
        <plasmid evidence="8">p1</plasmid>
    </source>
</reference>
<evidence type="ECO:0000256" key="2">
    <source>
        <dbReference type="ARBA" id="ARBA00007430"/>
    </source>
</evidence>
<dbReference type="Pfam" id="PF13440">
    <property type="entry name" value="Polysacc_synt_3"/>
    <property type="match status" value="1"/>
</dbReference>
<feature type="transmembrane region" description="Helical" evidence="7">
    <location>
        <begin position="46"/>
        <end position="72"/>
    </location>
</feature>
<comment type="similarity">
    <text evidence="2">Belongs to the polysaccharide synthase family.</text>
</comment>
<evidence type="ECO:0000313" key="9">
    <source>
        <dbReference type="Proteomes" id="UP000679352"/>
    </source>
</evidence>
<feature type="transmembrane region" description="Helical" evidence="7">
    <location>
        <begin position="210"/>
        <end position="228"/>
    </location>
</feature>
<keyword evidence="4 7" id="KW-0812">Transmembrane</keyword>
<protein>
    <submittedName>
        <fullName evidence="8">Lipopolysaccharide biosynthesis protein</fullName>
    </submittedName>
</protein>
<geneLocation type="plasmid" evidence="8 9">
    <name>p1</name>
</geneLocation>
<feature type="transmembrane region" description="Helical" evidence="7">
    <location>
        <begin position="357"/>
        <end position="379"/>
    </location>
</feature>
<dbReference type="CDD" id="cd13127">
    <property type="entry name" value="MATE_tuaB_like"/>
    <property type="match status" value="1"/>
</dbReference>
<proteinExistence type="inferred from homology"/>
<dbReference type="Proteomes" id="UP000679352">
    <property type="component" value="Plasmid p1"/>
</dbReference>
<dbReference type="InterPro" id="IPR050833">
    <property type="entry name" value="Poly_Biosynth_Transport"/>
</dbReference>
<evidence type="ECO:0000256" key="4">
    <source>
        <dbReference type="ARBA" id="ARBA00022692"/>
    </source>
</evidence>
<evidence type="ECO:0000256" key="1">
    <source>
        <dbReference type="ARBA" id="ARBA00004651"/>
    </source>
</evidence>
<sequence length="494" mass="52035">MTELDRMSRAIRSGAMVSYFGFFAGKLIAFATMVVLARLLTPENFGLVAIGFLVLAINEALTEAGAGAVIVWRRGDLNVTAAVALSLSLASGAAMAGVVYLAAPMLSIFFKAPDVSGVIRAFAFCILLGSPSAVFSGILQRRMEFGRRIVPEIAKAVTKAIVGIPMALAGFGVWSLVYSHIASIAIGLILAMLLSGWRPRLSLDRSETKAILPYAVQIAAIGLLGVAIRKLDVAIVGYRFQTEMLGYYTLAFSLVELVVLGICWSASQALFPALSQSVDDVARLRQVFARGLTVLLAVTLPVAVGMALVAEPFILSVFGSKWASAVPLMQILAFYALIYSTGFNLGDIYKATGRPQVLTLIGAFNLVLAVPILLAGSLWGVAGIAGGQVLVACVISAVNWIVAGRLIGVGSDVLFSSLLRPFIATVGGALGCVTAGWAVQGNVSEPMRLVLMCLAGGLPYLMFLALLMTRMSPYRTRPPAQDRPSGGAETKGPQ</sequence>
<feature type="transmembrane region" description="Helical" evidence="7">
    <location>
        <begin position="115"/>
        <end position="135"/>
    </location>
</feature>
<keyword evidence="5 7" id="KW-1133">Transmembrane helix</keyword>
<evidence type="ECO:0000256" key="7">
    <source>
        <dbReference type="SAM" id="Phobius"/>
    </source>
</evidence>
<feature type="transmembrane region" description="Helical" evidence="7">
    <location>
        <begin position="322"/>
        <end position="345"/>
    </location>
</feature>
<comment type="subcellular location">
    <subcellularLocation>
        <location evidence="1">Cell membrane</location>
        <topology evidence="1">Multi-pass membrane protein</topology>
    </subcellularLocation>
</comment>